<comment type="caution">
    <text evidence="10">The sequence shown here is derived from an EMBL/GenBank/DDBJ whole genome shotgun (WGS) entry which is preliminary data.</text>
</comment>
<evidence type="ECO:0000313" key="10">
    <source>
        <dbReference type="EMBL" id="CAJ1403411.1"/>
    </source>
</evidence>
<dbReference type="GO" id="GO:0005768">
    <property type="term" value="C:endosome"/>
    <property type="evidence" value="ECO:0007669"/>
    <property type="project" value="UniProtKB-SubCell"/>
</dbReference>
<dbReference type="GO" id="GO:0002376">
    <property type="term" value="P:immune system process"/>
    <property type="evidence" value="ECO:0007669"/>
    <property type="project" value="UniProtKB-KW"/>
</dbReference>
<dbReference type="Pfam" id="PF12906">
    <property type="entry name" value="RINGv"/>
    <property type="match status" value="1"/>
</dbReference>
<sequence>MGDEGQCRICLAGPEEGELIQPCQCQGSMRWVHATCLAQWWHHRSAGGVDVPAEESHLRCDICSQPLALMRKCDSGRGLFRFLRHRLFNCWRSTWQPSPRQAMRQHLAEIALAQWRAYQQLRELAKNHPLALCLWALMSWWTVAAIKVPSPPSHGHSTGPGGQKFLELGCWAFPLGLWCSVLRLAATPAWQREQEHWRVLFVSTCGCLLMVGATGTFASGLGPGLQSQPAVAPCNFACVLSPVVPLVLMKAEAQWLWQLWPPGDEALQVQTHLFWTAGIFAITMSNLLMSGFMSLMQYLGLQLVELLPATDAAKLQQQMMAQKPDPIDGLLWATYALSNVMAALHLPTVLRGLRLQAPEGLAVESWSRLGSFVVFIAAGDLLWLAICGSPWWVDIVQLWCLSFLSLCWKLEASPFRIAGAIILAPLGRLRSNWRLQRFRDDLQSGEVTFTNRQPLLEP</sequence>
<dbReference type="SMART" id="SM00744">
    <property type="entry name" value="RINGv"/>
    <property type="match status" value="1"/>
</dbReference>
<dbReference type="EMBL" id="CAUJNA010003494">
    <property type="protein sequence ID" value="CAJ1403411.1"/>
    <property type="molecule type" value="Genomic_DNA"/>
</dbReference>
<evidence type="ECO:0000256" key="1">
    <source>
        <dbReference type="ARBA" id="ARBA00004127"/>
    </source>
</evidence>
<feature type="transmembrane region" description="Helical" evidence="8">
    <location>
        <begin position="371"/>
        <end position="393"/>
    </location>
</feature>
<keyword evidence="8" id="KW-1133">Transmembrane helix</keyword>
<keyword evidence="5" id="KW-0863">Zinc-finger</keyword>
<comment type="subcellular location">
    <subcellularLocation>
        <location evidence="1">Endomembrane system</location>
        <topology evidence="1">Multi-pass membrane protein</topology>
    </subcellularLocation>
    <subcellularLocation>
        <location evidence="2">Endosome</location>
    </subcellularLocation>
    <subcellularLocation>
        <location evidence="3">Lysosome membrane</location>
    </subcellularLocation>
</comment>
<dbReference type="SUPFAM" id="SSF57850">
    <property type="entry name" value="RING/U-box"/>
    <property type="match status" value="1"/>
</dbReference>
<keyword evidence="6" id="KW-0862">Zinc</keyword>
<keyword evidence="11" id="KW-1185">Reference proteome</keyword>
<accession>A0AA36JE79</accession>
<reference evidence="10" key="1">
    <citation type="submission" date="2023-08" db="EMBL/GenBank/DDBJ databases">
        <authorList>
            <person name="Chen Y."/>
            <person name="Shah S."/>
            <person name="Dougan E. K."/>
            <person name="Thang M."/>
            <person name="Chan C."/>
        </authorList>
    </citation>
    <scope>NUCLEOTIDE SEQUENCE</scope>
</reference>
<evidence type="ECO:0000256" key="4">
    <source>
        <dbReference type="ARBA" id="ARBA00022723"/>
    </source>
</evidence>
<keyword evidence="8" id="KW-0812">Transmembrane</keyword>
<dbReference type="PANTHER" id="PTHR45981">
    <property type="entry name" value="LD02310P"/>
    <property type="match status" value="1"/>
</dbReference>
<dbReference type="AlphaFoldDB" id="A0AA36JE79"/>
<evidence type="ECO:0000256" key="5">
    <source>
        <dbReference type="ARBA" id="ARBA00022771"/>
    </source>
</evidence>
<feature type="transmembrane region" description="Helical" evidence="8">
    <location>
        <begin position="272"/>
        <end position="299"/>
    </location>
</feature>
<gene>
    <name evidence="10" type="ORF">EVOR1521_LOCUS26085</name>
</gene>
<protein>
    <recommendedName>
        <fullName evidence="9">RING-CH-type domain-containing protein</fullName>
    </recommendedName>
</protein>
<dbReference type="InterPro" id="IPR013083">
    <property type="entry name" value="Znf_RING/FYVE/PHD"/>
</dbReference>
<evidence type="ECO:0000256" key="6">
    <source>
        <dbReference type="ARBA" id="ARBA00022833"/>
    </source>
</evidence>
<keyword evidence="7" id="KW-0391">Immunity</keyword>
<evidence type="ECO:0000313" key="11">
    <source>
        <dbReference type="Proteomes" id="UP001178507"/>
    </source>
</evidence>
<feature type="transmembrane region" description="Helical" evidence="8">
    <location>
        <begin position="197"/>
        <end position="218"/>
    </location>
</feature>
<feature type="transmembrane region" description="Helical" evidence="8">
    <location>
        <begin position="413"/>
        <end position="429"/>
    </location>
</feature>
<keyword evidence="4" id="KW-0479">Metal-binding</keyword>
<proteinExistence type="predicted"/>
<name>A0AA36JE79_9DINO</name>
<keyword evidence="8" id="KW-0472">Membrane</keyword>
<evidence type="ECO:0000256" key="7">
    <source>
        <dbReference type="ARBA" id="ARBA00022859"/>
    </source>
</evidence>
<dbReference type="InterPro" id="IPR011016">
    <property type="entry name" value="Znf_RING-CH"/>
</dbReference>
<organism evidence="10 11">
    <name type="scientific">Effrenium voratum</name>
    <dbReference type="NCBI Taxonomy" id="2562239"/>
    <lineage>
        <taxon>Eukaryota</taxon>
        <taxon>Sar</taxon>
        <taxon>Alveolata</taxon>
        <taxon>Dinophyceae</taxon>
        <taxon>Suessiales</taxon>
        <taxon>Symbiodiniaceae</taxon>
        <taxon>Effrenium</taxon>
    </lineage>
</organism>
<dbReference type="Gene3D" id="3.30.40.10">
    <property type="entry name" value="Zinc/RING finger domain, C3HC4 (zinc finger)"/>
    <property type="match status" value="1"/>
</dbReference>
<evidence type="ECO:0000259" key="9">
    <source>
        <dbReference type="PROSITE" id="PS51292"/>
    </source>
</evidence>
<dbReference type="CDD" id="cd16495">
    <property type="entry name" value="RING_CH-C4HC3_MARCH"/>
    <property type="match status" value="1"/>
</dbReference>
<dbReference type="GO" id="GO:0005765">
    <property type="term" value="C:lysosomal membrane"/>
    <property type="evidence" value="ECO:0007669"/>
    <property type="project" value="UniProtKB-SubCell"/>
</dbReference>
<evidence type="ECO:0000256" key="3">
    <source>
        <dbReference type="ARBA" id="ARBA00004656"/>
    </source>
</evidence>
<evidence type="ECO:0000256" key="2">
    <source>
        <dbReference type="ARBA" id="ARBA00004177"/>
    </source>
</evidence>
<feature type="transmembrane region" description="Helical" evidence="8">
    <location>
        <begin position="166"/>
        <end position="185"/>
    </location>
</feature>
<evidence type="ECO:0000256" key="8">
    <source>
        <dbReference type="SAM" id="Phobius"/>
    </source>
</evidence>
<feature type="transmembrane region" description="Helical" evidence="8">
    <location>
        <begin position="129"/>
        <end position="146"/>
    </location>
</feature>
<dbReference type="Proteomes" id="UP001178507">
    <property type="component" value="Unassembled WGS sequence"/>
</dbReference>
<dbReference type="GO" id="GO:0008270">
    <property type="term" value="F:zinc ion binding"/>
    <property type="evidence" value="ECO:0007669"/>
    <property type="project" value="UniProtKB-KW"/>
</dbReference>
<feature type="domain" description="RING-CH-type" evidence="9">
    <location>
        <begin position="1"/>
        <end position="70"/>
    </location>
</feature>
<dbReference type="PROSITE" id="PS51292">
    <property type="entry name" value="ZF_RING_CH"/>
    <property type="match status" value="1"/>
</dbReference>